<protein>
    <submittedName>
        <fullName evidence="1">Uncharacterized protein</fullName>
    </submittedName>
</protein>
<accession>A0ACC2NUK8</accession>
<proteinExistence type="predicted"/>
<sequence length="519" mass="58633">MNEKEFRAFGKATVDYVADYNENLRDRPVLPSVTPGYLYEFLPAEAPEQPESWQQILQDVEQHIMPGVTHWNSPRFHAYYPTANSYPAIVGEMLSAGIGCLGVSWIASPACTELETIAMDWLAQLLGLPQEFLNSSPGPGGGVIQGSASESTLAALFAARESTVERLKKEGPDLDEVTIRSKLVTYTSDQSNSSVEKGGRLSAMPMRLLPADKRCSLRGATLLEQVKKDLQAGLIPCCLVATLGTTATCAFDNLDELGPICKKYKIWLHVDAAYAGAAFVCPEYRHWMSGIEYVDSFNVNCHKWLLVNADCSALWVRNDKEFTSAFNVNQVYLENDSEEVRDYRHWQVPLGRRFRALKLWFVMRLYGVEGLQKHIRHTVYLAKMFENLVNRDGRFEIPVEVNMGLICFKLKGPDTLTKQLLDRLMERKKIYVIPGAYAGKTLVRFVVCSRFSTERDIQFAWTEISSVSTKILQSKSRTNPQPTLTIREFEIPNTKQKSVDMFARLMNFKMGIEKQTLCS</sequence>
<evidence type="ECO:0000313" key="2">
    <source>
        <dbReference type="Proteomes" id="UP001239111"/>
    </source>
</evidence>
<gene>
    <name evidence="1" type="ORF">QAD02_010560</name>
</gene>
<dbReference type="EMBL" id="CM056742">
    <property type="protein sequence ID" value="KAJ8674774.1"/>
    <property type="molecule type" value="Genomic_DNA"/>
</dbReference>
<organism evidence="1 2">
    <name type="scientific">Eretmocerus hayati</name>
    <dbReference type="NCBI Taxonomy" id="131215"/>
    <lineage>
        <taxon>Eukaryota</taxon>
        <taxon>Metazoa</taxon>
        <taxon>Ecdysozoa</taxon>
        <taxon>Arthropoda</taxon>
        <taxon>Hexapoda</taxon>
        <taxon>Insecta</taxon>
        <taxon>Pterygota</taxon>
        <taxon>Neoptera</taxon>
        <taxon>Endopterygota</taxon>
        <taxon>Hymenoptera</taxon>
        <taxon>Apocrita</taxon>
        <taxon>Proctotrupomorpha</taxon>
        <taxon>Chalcidoidea</taxon>
        <taxon>Aphelinidae</taxon>
        <taxon>Aphelininae</taxon>
        <taxon>Eretmocerus</taxon>
    </lineage>
</organism>
<keyword evidence="2" id="KW-1185">Reference proteome</keyword>
<name>A0ACC2NUK8_9HYME</name>
<reference evidence="1" key="1">
    <citation type="submission" date="2023-04" db="EMBL/GenBank/DDBJ databases">
        <title>A chromosome-level genome assembly of the parasitoid wasp Eretmocerus hayati.</title>
        <authorList>
            <person name="Zhong Y."/>
            <person name="Liu S."/>
            <person name="Liu Y."/>
        </authorList>
    </citation>
    <scope>NUCLEOTIDE SEQUENCE</scope>
    <source>
        <strain evidence="1">ZJU_SS_LIU_2023</strain>
    </source>
</reference>
<evidence type="ECO:0000313" key="1">
    <source>
        <dbReference type="EMBL" id="KAJ8674774.1"/>
    </source>
</evidence>
<dbReference type="Proteomes" id="UP001239111">
    <property type="component" value="Chromosome 2"/>
</dbReference>
<comment type="caution">
    <text evidence="1">The sequence shown here is derived from an EMBL/GenBank/DDBJ whole genome shotgun (WGS) entry which is preliminary data.</text>
</comment>